<proteinExistence type="predicted"/>
<dbReference type="Proteomes" id="UP000018958">
    <property type="component" value="Unassembled WGS sequence"/>
</dbReference>
<sequence length="42" mass="4841">MVQCVQSVYFQPATVMMEWPSRNTWKRSCSNSKAMGGQLERS</sequence>
<comment type="caution">
    <text evidence="1">The sequence shown here is derived from an EMBL/GenBank/DDBJ whole genome shotgun (WGS) entry which is preliminary data.</text>
</comment>
<dbReference type="AlphaFoldDB" id="W2WP38"/>
<gene>
    <name evidence="1" type="ORF">F441_12613</name>
</gene>
<reference evidence="1 2" key="1">
    <citation type="submission" date="2013-11" db="EMBL/GenBank/DDBJ databases">
        <title>The Genome Sequence of Phytophthora parasitica CJ01A1.</title>
        <authorList>
            <consortium name="The Broad Institute Genomics Platform"/>
            <person name="Russ C."/>
            <person name="Tyler B."/>
            <person name="Panabieres F."/>
            <person name="Shan W."/>
            <person name="Tripathy S."/>
            <person name="Grunwald N."/>
            <person name="Machado M."/>
            <person name="Johnson C.S."/>
            <person name="Walker B."/>
            <person name="Young S.K."/>
            <person name="Zeng Q."/>
            <person name="Gargeya S."/>
            <person name="Fitzgerald M."/>
            <person name="Haas B."/>
            <person name="Abouelleil A."/>
            <person name="Allen A.W."/>
            <person name="Alvarado L."/>
            <person name="Arachchi H.M."/>
            <person name="Berlin A.M."/>
            <person name="Chapman S.B."/>
            <person name="Gainer-Dewar J."/>
            <person name="Goldberg J."/>
            <person name="Griggs A."/>
            <person name="Gujja S."/>
            <person name="Hansen M."/>
            <person name="Howarth C."/>
            <person name="Imamovic A."/>
            <person name="Ireland A."/>
            <person name="Larimer J."/>
            <person name="McCowan C."/>
            <person name="Murphy C."/>
            <person name="Pearson M."/>
            <person name="Poon T.W."/>
            <person name="Priest M."/>
            <person name="Roberts A."/>
            <person name="Saif S."/>
            <person name="Shea T."/>
            <person name="Sisk P."/>
            <person name="Sykes S."/>
            <person name="Wortman J."/>
            <person name="Nusbaum C."/>
            <person name="Birren B."/>
        </authorList>
    </citation>
    <scope>NUCLEOTIDE SEQUENCE [LARGE SCALE GENOMIC DNA]</scope>
    <source>
        <strain evidence="1 2">CJ01A1</strain>
    </source>
</reference>
<dbReference type="EMBL" id="ANIX01002463">
    <property type="protein sequence ID" value="ETP11928.1"/>
    <property type="molecule type" value="Genomic_DNA"/>
</dbReference>
<accession>W2WP38</accession>
<evidence type="ECO:0000313" key="1">
    <source>
        <dbReference type="EMBL" id="ETP11928.1"/>
    </source>
</evidence>
<organism evidence="1 2">
    <name type="scientific">Phytophthora nicotianae CJ01A1</name>
    <dbReference type="NCBI Taxonomy" id="1317063"/>
    <lineage>
        <taxon>Eukaryota</taxon>
        <taxon>Sar</taxon>
        <taxon>Stramenopiles</taxon>
        <taxon>Oomycota</taxon>
        <taxon>Peronosporomycetes</taxon>
        <taxon>Peronosporales</taxon>
        <taxon>Peronosporaceae</taxon>
        <taxon>Phytophthora</taxon>
    </lineage>
</organism>
<name>W2WP38_PHYNI</name>
<evidence type="ECO:0000313" key="2">
    <source>
        <dbReference type="Proteomes" id="UP000018958"/>
    </source>
</evidence>
<protein>
    <submittedName>
        <fullName evidence="1">Uncharacterized protein</fullName>
    </submittedName>
</protein>